<name>A0ABS7L848_9FIRM</name>
<evidence type="ECO:0000256" key="4">
    <source>
        <dbReference type="ARBA" id="ARBA00022741"/>
    </source>
</evidence>
<dbReference type="SUPFAM" id="SSF53271">
    <property type="entry name" value="PRTase-like"/>
    <property type="match status" value="2"/>
</dbReference>
<proteinExistence type="predicted"/>
<dbReference type="RefSeq" id="WP_087202905.1">
    <property type="nucleotide sequence ID" value="NZ_CP173660.1"/>
</dbReference>
<accession>A0ABS7L848</accession>
<dbReference type="Proteomes" id="UP000779049">
    <property type="component" value="Unassembled WGS sequence"/>
</dbReference>
<evidence type="ECO:0000313" key="10">
    <source>
        <dbReference type="Proteomes" id="UP000779049"/>
    </source>
</evidence>
<dbReference type="InterPro" id="IPR029099">
    <property type="entry name" value="Pribosyltran_N"/>
</dbReference>
<reference evidence="9 10" key="1">
    <citation type="journal article" date="2020" name="New Microbes New Infect">
        <title>Sellimonas caecigallum sp. nov., description and genome sequence of a new member of the Sellimonas genus isolated from the cecum of feral chicken.</title>
        <authorList>
            <person name="Wongkuna S."/>
            <person name="Ghimire S."/>
            <person name="Antony L."/>
            <person name="Chankhamhaengdecha S."/>
            <person name="Janvilisri T."/>
            <person name="Scaria J."/>
        </authorList>
    </citation>
    <scope>NUCLEOTIDE SEQUENCE [LARGE SCALE GENOMIC DNA]</scope>
    <source>
        <strain evidence="9 10">SW451</strain>
    </source>
</reference>
<dbReference type="Pfam" id="PF13793">
    <property type="entry name" value="Pribosyltran_N"/>
    <property type="match status" value="1"/>
</dbReference>
<evidence type="ECO:0000256" key="2">
    <source>
        <dbReference type="ARBA" id="ARBA00022679"/>
    </source>
</evidence>
<comment type="catalytic activity">
    <reaction evidence="7">
        <text>D-ribose 5-phosphate + ATP = 5-phospho-alpha-D-ribose 1-diphosphate + AMP + H(+)</text>
        <dbReference type="Rhea" id="RHEA:15609"/>
        <dbReference type="ChEBI" id="CHEBI:15378"/>
        <dbReference type="ChEBI" id="CHEBI:30616"/>
        <dbReference type="ChEBI" id="CHEBI:58017"/>
        <dbReference type="ChEBI" id="CHEBI:78346"/>
        <dbReference type="ChEBI" id="CHEBI:456215"/>
        <dbReference type="EC" id="2.7.6.1"/>
    </reaction>
</comment>
<evidence type="ECO:0000256" key="6">
    <source>
        <dbReference type="ARBA" id="ARBA00022840"/>
    </source>
</evidence>
<dbReference type="CDD" id="cd06223">
    <property type="entry name" value="PRTases_typeI"/>
    <property type="match status" value="1"/>
</dbReference>
<keyword evidence="3" id="KW-0545">Nucleotide biosynthesis</keyword>
<keyword evidence="10" id="KW-1185">Reference proteome</keyword>
<dbReference type="Gene3D" id="3.40.50.2020">
    <property type="match status" value="2"/>
</dbReference>
<sequence>MLHRTERTLDNIPVGALGIIALTGCEQMGQKVNDYIVKWRKEDGHIFKDDVVFTGYEKDNYLIDAKTPRFGSGEAKGVISESIRGKDIYLMVDVCNYSLTYSLNGQINHMSPDDHFQNLKRVIAAIGGKARRINVIMPFLYESRQHKRSSRESLDCALALQELVKMGVDNIITFDAHDPRVQNAIPLSGFETVRPTYQFVKGLLRNVKDLEIDSRHMMAISPDEGATGRAIYLANVLGLDMGMFYKRRDYTRIVDGRNPIVAHEFLGDSVEGKDVIILDDMISSGDSIIDVAKQLKARKARRIFAAATFGLFTNGLEKFDKAYEEGIITNILTTNLIYQTPELLSRPYYINCDMSKYIALLIDTLNHDGSISSILSPSERIQHVVNKYRNGEEI</sequence>
<dbReference type="EC" id="2.7.6.1" evidence="1"/>
<keyword evidence="4" id="KW-0547">Nucleotide-binding</keyword>
<dbReference type="InterPro" id="IPR000836">
    <property type="entry name" value="PRTase_dom"/>
</dbReference>
<organism evidence="9 10">
    <name type="scientific">Sellimonas caecigallum</name>
    <dbReference type="NCBI Taxonomy" id="2592333"/>
    <lineage>
        <taxon>Bacteria</taxon>
        <taxon>Bacillati</taxon>
        <taxon>Bacillota</taxon>
        <taxon>Clostridia</taxon>
        <taxon>Lachnospirales</taxon>
        <taxon>Lachnospiraceae</taxon>
        <taxon>Sellimonas</taxon>
    </lineage>
</organism>
<evidence type="ECO:0000256" key="7">
    <source>
        <dbReference type="ARBA" id="ARBA00049535"/>
    </source>
</evidence>
<evidence type="ECO:0000256" key="5">
    <source>
        <dbReference type="ARBA" id="ARBA00022777"/>
    </source>
</evidence>
<dbReference type="NCBIfam" id="TIGR01251">
    <property type="entry name" value="ribP_PPkin"/>
    <property type="match status" value="1"/>
</dbReference>
<evidence type="ECO:0000259" key="8">
    <source>
        <dbReference type="Pfam" id="PF13793"/>
    </source>
</evidence>
<gene>
    <name evidence="9" type="ORF">FLB61_09325</name>
</gene>
<keyword evidence="5" id="KW-0418">Kinase</keyword>
<dbReference type="PANTHER" id="PTHR10210">
    <property type="entry name" value="RIBOSE-PHOSPHATE DIPHOSPHOKINASE FAMILY MEMBER"/>
    <property type="match status" value="1"/>
</dbReference>
<dbReference type="PROSITE" id="PS51257">
    <property type="entry name" value="PROKAR_LIPOPROTEIN"/>
    <property type="match status" value="1"/>
</dbReference>
<dbReference type="PANTHER" id="PTHR10210:SF32">
    <property type="entry name" value="RIBOSE-PHOSPHATE PYROPHOSPHOKINASE 2"/>
    <property type="match status" value="1"/>
</dbReference>
<comment type="caution">
    <text evidence="9">The sequence shown here is derived from an EMBL/GenBank/DDBJ whole genome shotgun (WGS) entry which is preliminary data.</text>
</comment>
<dbReference type="InterPro" id="IPR029057">
    <property type="entry name" value="PRTase-like"/>
</dbReference>
<dbReference type="NCBIfam" id="NF005299">
    <property type="entry name" value="PRK06827.1"/>
    <property type="match status" value="1"/>
</dbReference>
<feature type="domain" description="Ribose-phosphate pyrophosphokinase N-terminal" evidence="8">
    <location>
        <begin position="19"/>
        <end position="167"/>
    </location>
</feature>
<dbReference type="InterPro" id="IPR005946">
    <property type="entry name" value="Rib-P_diPkinase"/>
</dbReference>
<dbReference type="Pfam" id="PF14572">
    <property type="entry name" value="Pribosyl_synth"/>
    <property type="match status" value="1"/>
</dbReference>
<evidence type="ECO:0000256" key="1">
    <source>
        <dbReference type="ARBA" id="ARBA00013247"/>
    </source>
</evidence>
<protein>
    <recommendedName>
        <fullName evidence="1">ribose-phosphate diphosphokinase</fullName>
        <ecNumber evidence="1">2.7.6.1</ecNumber>
    </recommendedName>
</protein>
<evidence type="ECO:0000256" key="3">
    <source>
        <dbReference type="ARBA" id="ARBA00022727"/>
    </source>
</evidence>
<keyword evidence="6" id="KW-0067">ATP-binding</keyword>
<evidence type="ECO:0000313" key="9">
    <source>
        <dbReference type="EMBL" id="MBY0759281.1"/>
    </source>
</evidence>
<dbReference type="EMBL" id="VIRV01000013">
    <property type="protein sequence ID" value="MBY0759281.1"/>
    <property type="molecule type" value="Genomic_DNA"/>
</dbReference>
<keyword evidence="2" id="KW-0808">Transferase</keyword>